<keyword evidence="1" id="KW-0472">Membrane</keyword>
<accession>A0A2W4WIR4</accession>
<comment type="caution">
    <text evidence="2">The sequence shown here is derived from an EMBL/GenBank/DDBJ whole genome shotgun (WGS) entry which is preliminary data.</text>
</comment>
<evidence type="ECO:0000313" key="2">
    <source>
        <dbReference type="EMBL" id="PZO44746.1"/>
    </source>
</evidence>
<dbReference type="Proteomes" id="UP000249794">
    <property type="component" value="Unassembled WGS sequence"/>
</dbReference>
<feature type="transmembrane region" description="Helical" evidence="1">
    <location>
        <begin position="61"/>
        <end position="79"/>
    </location>
</feature>
<protein>
    <submittedName>
        <fullName evidence="2">CRISPR-associated protein</fullName>
    </submittedName>
</protein>
<dbReference type="EMBL" id="QBMP01000373">
    <property type="protein sequence ID" value="PZO44746.1"/>
    <property type="molecule type" value="Genomic_DNA"/>
</dbReference>
<name>A0A2W4WIR4_9CYAN</name>
<gene>
    <name evidence="2" type="ORF">DCF15_21885</name>
</gene>
<reference evidence="2 3" key="2">
    <citation type="submission" date="2018-06" db="EMBL/GenBank/DDBJ databases">
        <title>Metagenomic assembly of (sub)arctic Cyanobacteria and their associated microbiome from non-axenic cultures.</title>
        <authorList>
            <person name="Baurain D."/>
        </authorList>
    </citation>
    <scope>NUCLEOTIDE SEQUENCE [LARGE SCALE GENOMIC DNA]</scope>
    <source>
        <strain evidence="2">ULC027bin1</strain>
    </source>
</reference>
<keyword evidence="1" id="KW-0812">Transmembrane</keyword>
<sequence>MAKRSNPVIDAITNPAKNFLAFFLVGTLLFGVFADGISALFWDSFGKWLQGQLGLTNPAELRAWVSLFLFGIILVIIYASNISNGVRWLLGKLKILDAVVPEQASVVPLTETCQGLIAIMSLKDDSPAEIAIRHHWNNGEGKGLKHCWLICTHKSRPYADAMYQRLIAEGIGGEVSFHYGDYKLRDRFGEVRSLTVDEQAAQEPDSILQVVNAIYIDATAKGLDESDVIVDFTGGTKPLGVGAFLACTSPDRRLEYLKQDPSPSLVEVKVSYTLKPLKSR</sequence>
<proteinExistence type="predicted"/>
<evidence type="ECO:0000256" key="1">
    <source>
        <dbReference type="SAM" id="Phobius"/>
    </source>
</evidence>
<feature type="transmembrane region" description="Helical" evidence="1">
    <location>
        <begin position="20"/>
        <end position="41"/>
    </location>
</feature>
<keyword evidence="1" id="KW-1133">Transmembrane helix</keyword>
<dbReference type="AlphaFoldDB" id="A0A2W4WIR4"/>
<evidence type="ECO:0000313" key="3">
    <source>
        <dbReference type="Proteomes" id="UP000249794"/>
    </source>
</evidence>
<reference evidence="3" key="1">
    <citation type="submission" date="2018-04" db="EMBL/GenBank/DDBJ databases">
        <authorList>
            <person name="Cornet L."/>
        </authorList>
    </citation>
    <scope>NUCLEOTIDE SEQUENCE [LARGE SCALE GENOMIC DNA]</scope>
</reference>
<organism evidence="2 3">
    <name type="scientific">Phormidesmis priestleyi</name>
    <dbReference type="NCBI Taxonomy" id="268141"/>
    <lineage>
        <taxon>Bacteria</taxon>
        <taxon>Bacillati</taxon>
        <taxon>Cyanobacteriota</taxon>
        <taxon>Cyanophyceae</taxon>
        <taxon>Leptolyngbyales</taxon>
        <taxon>Leptolyngbyaceae</taxon>
        <taxon>Phormidesmis</taxon>
    </lineage>
</organism>